<accession>A0A6J1TG93</accession>
<protein>
    <submittedName>
        <fullName evidence="3">Uncharacterized protein LOC113215363</fullName>
    </submittedName>
</protein>
<evidence type="ECO:0000256" key="1">
    <source>
        <dbReference type="SAM" id="MobiDB-lite"/>
    </source>
</evidence>
<proteinExistence type="predicted"/>
<dbReference type="Proteomes" id="UP000504606">
    <property type="component" value="Unplaced"/>
</dbReference>
<feature type="region of interest" description="Disordered" evidence="1">
    <location>
        <begin position="86"/>
        <end position="108"/>
    </location>
</feature>
<dbReference type="RefSeq" id="XP_026290765.1">
    <property type="nucleotide sequence ID" value="XM_026434980.2"/>
</dbReference>
<keyword evidence="2" id="KW-1185">Reference proteome</keyword>
<dbReference type="AlphaFoldDB" id="A0A6J1TG93"/>
<gene>
    <name evidence="3" type="primary">LOC113215363</name>
</gene>
<name>A0A6J1TG93_FRAOC</name>
<evidence type="ECO:0000313" key="3">
    <source>
        <dbReference type="RefSeq" id="XP_026290765.1"/>
    </source>
</evidence>
<feature type="compositionally biased region" description="Basic residues" evidence="1">
    <location>
        <begin position="98"/>
        <end position="108"/>
    </location>
</feature>
<reference evidence="3" key="1">
    <citation type="submission" date="2025-08" db="UniProtKB">
        <authorList>
            <consortium name="RefSeq"/>
        </authorList>
    </citation>
    <scope>IDENTIFICATION</scope>
    <source>
        <tissue evidence="3">Whole organism</tissue>
    </source>
</reference>
<evidence type="ECO:0000313" key="2">
    <source>
        <dbReference type="Proteomes" id="UP000504606"/>
    </source>
</evidence>
<dbReference type="KEGG" id="foc:113215363"/>
<sequence length="157" mass="17706">MCQQKLKTSTVYKFFSVDSVPESLVVSCVKRTPRPLQLRMESYPGLSDLALRTMSTLTEEEMGEMLGWKVVDPETLFKTSPVPDTVVATPAQTEPKDPRKRRKYTRKAAAKKVVDDSSRSTLLHCLSADECNAASCQHVKQFLQRLFAFCTVKMLNV</sequence>
<dbReference type="GeneID" id="113215363"/>
<organism evidence="2 3">
    <name type="scientific">Frankliniella occidentalis</name>
    <name type="common">Western flower thrips</name>
    <name type="synonym">Euthrips occidentalis</name>
    <dbReference type="NCBI Taxonomy" id="133901"/>
    <lineage>
        <taxon>Eukaryota</taxon>
        <taxon>Metazoa</taxon>
        <taxon>Ecdysozoa</taxon>
        <taxon>Arthropoda</taxon>
        <taxon>Hexapoda</taxon>
        <taxon>Insecta</taxon>
        <taxon>Pterygota</taxon>
        <taxon>Neoptera</taxon>
        <taxon>Paraneoptera</taxon>
        <taxon>Thysanoptera</taxon>
        <taxon>Terebrantia</taxon>
        <taxon>Thripoidea</taxon>
        <taxon>Thripidae</taxon>
        <taxon>Frankliniella</taxon>
    </lineage>
</organism>